<sequence length="192" mass="21036">MAILLHLHVDRTKLYIGAFEDHTLKEVLSMKQPIITHGLREFVTAISHVINVMGDTYRKHDLSPACAHSMHVGMLLKDALYPPWVVEAGILFDAVQKGYIAFDAIPDAYGNDVAVLIALANAQLDTVTNPEALAIRLAVAIEAIDSILFTSCQGVRESIMQDAKACRIHAAAYLGDGHALVRQLQRTLQKAL</sequence>
<dbReference type="SUPFAM" id="SSF109604">
    <property type="entry name" value="HD-domain/PDEase-like"/>
    <property type="match status" value="1"/>
</dbReference>
<dbReference type="EMBL" id="MHHS01000010">
    <property type="protein sequence ID" value="OGY37338.1"/>
    <property type="molecule type" value="Genomic_DNA"/>
</dbReference>
<organism evidence="1 2">
    <name type="scientific">Candidatus Andersenbacteria bacterium RIFCSPHIGHO2_12_FULL_45_11b</name>
    <dbReference type="NCBI Taxonomy" id="1797282"/>
    <lineage>
        <taxon>Bacteria</taxon>
        <taxon>Candidatus Anderseniibacteriota</taxon>
    </lineage>
</organism>
<name>A0A1G1XB61_9BACT</name>
<protein>
    <submittedName>
        <fullName evidence="1">Uncharacterized protein</fullName>
    </submittedName>
</protein>
<proteinExistence type="predicted"/>
<reference evidence="1 2" key="1">
    <citation type="journal article" date="2016" name="Nat. Commun.">
        <title>Thousands of microbial genomes shed light on interconnected biogeochemical processes in an aquifer system.</title>
        <authorList>
            <person name="Anantharaman K."/>
            <person name="Brown C.T."/>
            <person name="Hug L.A."/>
            <person name="Sharon I."/>
            <person name="Castelle C.J."/>
            <person name="Probst A.J."/>
            <person name="Thomas B.C."/>
            <person name="Singh A."/>
            <person name="Wilkins M.J."/>
            <person name="Karaoz U."/>
            <person name="Brodie E.L."/>
            <person name="Williams K.H."/>
            <person name="Hubbard S.S."/>
            <person name="Banfield J.F."/>
        </authorList>
    </citation>
    <scope>NUCLEOTIDE SEQUENCE [LARGE SCALE GENOMIC DNA]</scope>
</reference>
<accession>A0A1G1XB61</accession>
<dbReference type="AlphaFoldDB" id="A0A1G1XB61"/>
<evidence type="ECO:0000313" key="2">
    <source>
        <dbReference type="Proteomes" id="UP000177941"/>
    </source>
</evidence>
<comment type="caution">
    <text evidence="1">The sequence shown here is derived from an EMBL/GenBank/DDBJ whole genome shotgun (WGS) entry which is preliminary data.</text>
</comment>
<dbReference type="Gene3D" id="1.10.3210.10">
    <property type="entry name" value="Hypothetical protein af1432"/>
    <property type="match status" value="1"/>
</dbReference>
<dbReference type="Proteomes" id="UP000177941">
    <property type="component" value="Unassembled WGS sequence"/>
</dbReference>
<evidence type="ECO:0000313" key="1">
    <source>
        <dbReference type="EMBL" id="OGY37338.1"/>
    </source>
</evidence>
<gene>
    <name evidence="1" type="ORF">A3E36_03445</name>
</gene>